<reference evidence="2" key="1">
    <citation type="submission" date="2014-02" db="EMBL/GenBank/DDBJ databases">
        <authorList>
            <person name="Genoscope - CEA"/>
        </authorList>
    </citation>
    <scope>NUCLEOTIDE SEQUENCE</scope>
    <source>
        <strain evidence="2">LS3</strain>
    </source>
</reference>
<dbReference type="InterPro" id="IPR024705">
    <property type="entry name" value="Ssp411"/>
</dbReference>
<dbReference type="SUPFAM" id="SSF48208">
    <property type="entry name" value="Six-hairpin glycosidases"/>
    <property type="match status" value="1"/>
</dbReference>
<dbReference type="Gene3D" id="3.40.30.10">
    <property type="entry name" value="Glutaredoxin"/>
    <property type="match status" value="1"/>
</dbReference>
<dbReference type="CDD" id="cd02955">
    <property type="entry name" value="SSP411"/>
    <property type="match status" value="1"/>
</dbReference>
<dbReference type="PANTHER" id="PTHR42899:SF1">
    <property type="entry name" value="SPERMATOGENESIS-ASSOCIATED PROTEIN 20"/>
    <property type="match status" value="1"/>
</dbReference>
<dbReference type="Pfam" id="PF03190">
    <property type="entry name" value="Thioredox_DsbH"/>
    <property type="match status" value="1"/>
</dbReference>
<sequence length="741" mass="82764">MGPGPMPITCRCDMPYSTKMFRTRTMAAMGAARAYSTGIKNRLAQASSPYLQSHKSNPVAWQEWDEEALKLAVKEDKPVFLSIGYHTCHWCHVMNKESFSNNQIASLLNKNFIPIKVDKEERPDIDAVYMMYLQAMAGQGGWPLNVFLTPDTLEPIFGGTYWAGPGSKTQAAQFEDVLNGVTDVWRSDQEKCRKSAKSVADRLRTLVQAQSEAESASFTSGLMDDVKSHFTSVFDSYNGGFTHAPKFPMPHMLSFMIKYGKYLGGRDGLADKAAFTLSKIGKGGIKDQVGTGFARYSVTEDWSLPHFEKMLYDQGLLLTAYLDAYVLDRQKNEFAKHYAEDIISFLTAGPLTNPEGGFYSAQDADSLAENGHHAEGAYYVWSYEEFYKALGGHNLDNDMAAMFWGVEEYGNVDPQFDVQKELDLQNVLSEAATLKEVAQMYGTSENKVLQVVESARKKLLEYRQANRQPPDVDKKIITCWNGLAIGALAKSYRVLRDHKALEAAEATAKFLKEKSYDPQTQALRRVAGSSTNGMNEDYAYLISGLINLYEATFNHEYLEWAIKLQNTQIRLFWDKDNGGFFSVEEENATELLFRPKSGFDAAEPSSNGVSCANLYRLSAILADSKYESYAIGILDCYGKDLTAQPFGYCSMLGSVLARMNGMETIVLVGEDKDGTQLDRVMDTLQSEPRPNSVVIRVDETSIDFFRNIPDTVYGALYDKHKEGGLAGHICKNRSCIPLDLE</sequence>
<evidence type="ECO:0000313" key="2">
    <source>
        <dbReference type="EMBL" id="CDP33371.1"/>
    </source>
</evidence>
<dbReference type="InterPro" id="IPR012341">
    <property type="entry name" value="6hp_glycosidase-like_sf"/>
</dbReference>
<dbReference type="InterPro" id="IPR036249">
    <property type="entry name" value="Thioredoxin-like_sf"/>
</dbReference>
<dbReference type="Gene3D" id="1.50.10.10">
    <property type="match status" value="1"/>
</dbReference>
<evidence type="ECO:0000259" key="1">
    <source>
        <dbReference type="Pfam" id="PF03190"/>
    </source>
</evidence>
<dbReference type="EMBL" id="HG937691">
    <property type="protein sequence ID" value="CDP33371.1"/>
    <property type="molecule type" value="Genomic_DNA"/>
</dbReference>
<feature type="domain" description="Spermatogenesis-associated protein 20-like TRX" evidence="1">
    <location>
        <begin position="40"/>
        <end position="203"/>
    </location>
</feature>
<dbReference type="AlphaFoldDB" id="A0A060T2F4"/>
<organism evidence="2">
    <name type="scientific">Blastobotrys adeninivorans</name>
    <name type="common">Yeast</name>
    <name type="synonym">Arxula adeninivorans</name>
    <dbReference type="NCBI Taxonomy" id="409370"/>
    <lineage>
        <taxon>Eukaryota</taxon>
        <taxon>Fungi</taxon>
        <taxon>Dikarya</taxon>
        <taxon>Ascomycota</taxon>
        <taxon>Saccharomycotina</taxon>
        <taxon>Dipodascomycetes</taxon>
        <taxon>Dipodascales</taxon>
        <taxon>Trichomonascaceae</taxon>
        <taxon>Blastobotrys</taxon>
    </lineage>
</organism>
<gene>
    <name evidence="2" type="ORF">GNLVRS02_ARAD1A07920g</name>
</gene>
<dbReference type="InterPro" id="IPR004879">
    <property type="entry name" value="Ssp411-like_TRX"/>
</dbReference>
<dbReference type="PIRSF" id="PIRSF006402">
    <property type="entry name" value="UCP006402_thioredoxin"/>
    <property type="match status" value="1"/>
</dbReference>
<dbReference type="PhylomeDB" id="A0A060T2F4"/>
<dbReference type="InterPro" id="IPR008928">
    <property type="entry name" value="6-hairpin_glycosidase_sf"/>
</dbReference>
<proteinExistence type="predicted"/>
<protein>
    <submittedName>
        <fullName evidence="2">ARAD1A07920p</fullName>
    </submittedName>
</protein>
<dbReference type="GO" id="GO:0004553">
    <property type="term" value="F:hydrolase activity, hydrolyzing O-glycosyl compounds"/>
    <property type="evidence" value="ECO:0007669"/>
    <property type="project" value="UniProtKB-ARBA"/>
</dbReference>
<dbReference type="GO" id="GO:0005975">
    <property type="term" value="P:carbohydrate metabolic process"/>
    <property type="evidence" value="ECO:0007669"/>
    <property type="project" value="InterPro"/>
</dbReference>
<accession>A0A060T2F4</accession>
<reference evidence="2" key="2">
    <citation type="submission" date="2014-06" db="EMBL/GenBank/DDBJ databases">
        <title>The complete genome of Blastobotrys (Arxula) adeninivorans LS3 - a yeast of biotechnological interest.</title>
        <authorList>
            <person name="Kunze G."/>
            <person name="Gaillardin C."/>
            <person name="Czernicka M."/>
            <person name="Durrens P."/>
            <person name="Martin T."/>
            <person name="Boer E."/>
            <person name="Gabaldon T."/>
            <person name="Cruz J."/>
            <person name="Talla E."/>
            <person name="Marck C."/>
            <person name="Goffeau A."/>
            <person name="Barbe V."/>
            <person name="Baret P."/>
            <person name="Baronian K."/>
            <person name="Beier S."/>
            <person name="Bleykasten C."/>
            <person name="Bode R."/>
            <person name="Casaregola S."/>
            <person name="Despons L."/>
            <person name="Fairhead C."/>
            <person name="Giersberg M."/>
            <person name="Gierski P."/>
            <person name="Hahnel U."/>
            <person name="Hartmann A."/>
            <person name="Jankowska D."/>
            <person name="Jubin C."/>
            <person name="Jung P."/>
            <person name="Lafontaine I."/>
            <person name="Leh-Louis V."/>
            <person name="Lemaire M."/>
            <person name="Marcet-Houben M."/>
            <person name="Mascher M."/>
            <person name="Morel G."/>
            <person name="Richard G.-F."/>
            <person name="Riechen J."/>
            <person name="Sacerdot C."/>
            <person name="Sarkar A."/>
            <person name="Savel G."/>
            <person name="Schacherer J."/>
            <person name="Sherman D."/>
            <person name="Straub M.-L."/>
            <person name="Stein N."/>
            <person name="Thierry A."/>
            <person name="Trautwein-Schult A."/>
            <person name="Westhof E."/>
            <person name="Worch S."/>
            <person name="Dujon B."/>
            <person name="Souciet J.-L."/>
            <person name="Wincker P."/>
            <person name="Scholz U."/>
            <person name="Neuveglise N."/>
        </authorList>
    </citation>
    <scope>NUCLEOTIDE SEQUENCE</scope>
    <source>
        <strain evidence="2">LS3</strain>
    </source>
</reference>
<name>A0A060T2F4_BLAAD</name>
<dbReference type="SUPFAM" id="SSF52833">
    <property type="entry name" value="Thioredoxin-like"/>
    <property type="match status" value="1"/>
</dbReference>
<dbReference type="PANTHER" id="PTHR42899">
    <property type="entry name" value="SPERMATOGENESIS-ASSOCIATED PROTEIN 20"/>
    <property type="match status" value="1"/>
</dbReference>